<dbReference type="Proteomes" id="UP000238196">
    <property type="component" value="Unassembled WGS sequence"/>
</dbReference>
<organism evidence="2 3">
    <name type="scientific">Proteobacteria bacterium 228</name>
    <dbReference type="NCBI Taxonomy" id="2083153"/>
    <lineage>
        <taxon>Bacteria</taxon>
        <taxon>Pseudomonadati</taxon>
        <taxon>Pseudomonadota</taxon>
    </lineage>
</organism>
<feature type="transmembrane region" description="Helical" evidence="1">
    <location>
        <begin position="17"/>
        <end position="35"/>
    </location>
</feature>
<evidence type="ECO:0000256" key="1">
    <source>
        <dbReference type="SAM" id="Phobius"/>
    </source>
</evidence>
<gene>
    <name evidence="2" type="ORF">C4K68_21525</name>
</gene>
<dbReference type="EMBL" id="PRLP01000106">
    <property type="protein sequence ID" value="PPC75221.1"/>
    <property type="molecule type" value="Genomic_DNA"/>
</dbReference>
<feature type="transmembrane region" description="Helical" evidence="1">
    <location>
        <begin position="55"/>
        <end position="75"/>
    </location>
</feature>
<name>A0A2S5KK74_9PROT</name>
<accession>A0A2S5KK74</accession>
<keyword evidence="1" id="KW-0812">Transmembrane</keyword>
<protein>
    <recommendedName>
        <fullName evidence="4">DUF304 domain-containing protein</fullName>
    </recommendedName>
</protein>
<evidence type="ECO:0000313" key="3">
    <source>
        <dbReference type="Proteomes" id="UP000238196"/>
    </source>
</evidence>
<evidence type="ECO:0000313" key="2">
    <source>
        <dbReference type="EMBL" id="PPC75221.1"/>
    </source>
</evidence>
<keyword evidence="1" id="KW-1133">Transmembrane helix</keyword>
<sequence>MTYSVLWKGLWLNLSKYMMLVVCIPLLLLGLTGYIKSGFDFGATFLHLDSTNPLIIAFFAGLSCIFFSLLIALWIRIAKVSVHDGIIQGRNYWGFKNSFPLEESVSLSKFSNNGINAVVLKSKKSGKIYISDYTERLNELLTLIDPFIVKNSENNK</sequence>
<dbReference type="AlphaFoldDB" id="A0A2S5KK74"/>
<proteinExistence type="predicted"/>
<keyword evidence="1" id="KW-0472">Membrane</keyword>
<comment type="caution">
    <text evidence="2">The sequence shown here is derived from an EMBL/GenBank/DDBJ whole genome shotgun (WGS) entry which is preliminary data.</text>
</comment>
<evidence type="ECO:0008006" key="4">
    <source>
        <dbReference type="Google" id="ProtNLM"/>
    </source>
</evidence>
<reference evidence="2 3" key="1">
    <citation type="submission" date="2018-02" db="EMBL/GenBank/DDBJ databases">
        <title>novel marine gammaproteobacteria from coastal saline agro ecosystem.</title>
        <authorList>
            <person name="Krishnan R."/>
            <person name="Ramesh Kumar N."/>
        </authorList>
    </citation>
    <scope>NUCLEOTIDE SEQUENCE [LARGE SCALE GENOMIC DNA]</scope>
    <source>
        <strain evidence="2 3">228</strain>
    </source>
</reference>